<dbReference type="PANTHER" id="PTHR46551:SF1">
    <property type="entry name" value="SAP DOMAIN-CONTAINING RIBONUCLEOPROTEIN"/>
    <property type="match status" value="1"/>
</dbReference>
<dbReference type="GO" id="GO:0016973">
    <property type="term" value="P:poly(A)+ mRNA export from nucleus"/>
    <property type="evidence" value="ECO:0007669"/>
    <property type="project" value="TreeGrafter"/>
</dbReference>
<feature type="region of interest" description="Disordered" evidence="3">
    <location>
        <begin position="18"/>
        <end position="121"/>
    </location>
</feature>
<dbReference type="Pfam" id="PF02037">
    <property type="entry name" value="SAP"/>
    <property type="match status" value="1"/>
</dbReference>
<dbReference type="PROSITE" id="PS50800">
    <property type="entry name" value="SAP"/>
    <property type="match status" value="1"/>
</dbReference>
<dbReference type="Gene3D" id="1.10.720.30">
    <property type="entry name" value="SAP domain"/>
    <property type="match status" value="1"/>
</dbReference>
<protein>
    <submittedName>
        <fullName evidence="5">Uncharacterized protein C31H12.03c</fullName>
    </submittedName>
</protein>
<comment type="caution">
    <text evidence="5">The sequence shown here is derived from an EMBL/GenBank/DDBJ whole genome shotgun (WGS) entry which is preliminary data.</text>
</comment>
<gene>
    <name evidence="5" type="ORF">B9G98_00328</name>
</gene>
<dbReference type="STRING" id="45607.A0A2T0FCH5"/>
<evidence type="ECO:0000313" key="6">
    <source>
        <dbReference type="Proteomes" id="UP000238350"/>
    </source>
</evidence>
<dbReference type="InterPro" id="IPR040746">
    <property type="entry name" value="THO1_MOS11_C"/>
</dbReference>
<keyword evidence="1" id="KW-0597">Phosphoprotein</keyword>
<dbReference type="GO" id="GO:0005634">
    <property type="term" value="C:nucleus"/>
    <property type="evidence" value="ECO:0007669"/>
    <property type="project" value="TreeGrafter"/>
</dbReference>
<dbReference type="GeneID" id="36514077"/>
<evidence type="ECO:0000256" key="3">
    <source>
        <dbReference type="SAM" id="MobiDB-lite"/>
    </source>
</evidence>
<dbReference type="Proteomes" id="UP000238350">
    <property type="component" value="Unassembled WGS sequence"/>
</dbReference>
<comment type="similarity">
    <text evidence="2">Belongs to the SAP domain-containing ribonucleoprotein family.</text>
</comment>
<sequence>MTDYTKLKVSELKELLKERDLPLSGTKSELVNRLEADDAAKGEPAGDAVSGDATEPAAEDNSTGDSTVPVEAAGGEQPGEEGPSSTADRETAQAETTQAAEVEEPAEPEEPEMSQAEAQQRVIDELEQRLKRHKRFATDPTDTELRLKRIRQFGLADINEAKKLVTFKPAHRKRRVKGNGKKVSA</sequence>
<evidence type="ECO:0000313" key="5">
    <source>
        <dbReference type="EMBL" id="PRT52708.1"/>
    </source>
</evidence>
<dbReference type="RefSeq" id="XP_024662654.1">
    <property type="nucleotide sequence ID" value="XM_024806886.1"/>
</dbReference>
<dbReference type="InterPro" id="IPR003034">
    <property type="entry name" value="SAP_dom"/>
</dbReference>
<feature type="compositionally biased region" description="Acidic residues" evidence="3">
    <location>
        <begin position="101"/>
        <end position="112"/>
    </location>
</feature>
<dbReference type="AlphaFoldDB" id="A0A2T0FCH5"/>
<proteinExistence type="inferred from homology"/>
<dbReference type="SUPFAM" id="SSF68906">
    <property type="entry name" value="SAP domain"/>
    <property type="match status" value="1"/>
</dbReference>
<dbReference type="Pfam" id="PF18592">
    <property type="entry name" value="Tho1_MOS11_C"/>
    <property type="match status" value="1"/>
</dbReference>
<accession>A0A2T0FCH5</accession>
<feature type="compositionally biased region" description="Basic and acidic residues" evidence="3">
    <location>
        <begin position="30"/>
        <end position="41"/>
    </location>
</feature>
<keyword evidence="6" id="KW-1185">Reference proteome</keyword>
<dbReference type="InterPro" id="IPR036361">
    <property type="entry name" value="SAP_dom_sf"/>
</dbReference>
<reference evidence="5 6" key="1">
    <citation type="submission" date="2017-04" db="EMBL/GenBank/DDBJ databases">
        <title>Genome sequencing of [Candida] sorbophila.</title>
        <authorList>
            <person name="Ahn J.O."/>
        </authorList>
    </citation>
    <scope>NUCLEOTIDE SEQUENCE [LARGE SCALE GENOMIC DNA]</scope>
    <source>
        <strain evidence="5 6">DS02</strain>
    </source>
</reference>
<feature type="compositionally biased region" description="Low complexity" evidence="3">
    <location>
        <begin position="71"/>
        <end position="83"/>
    </location>
</feature>
<dbReference type="SMART" id="SM00513">
    <property type="entry name" value="SAP"/>
    <property type="match status" value="1"/>
</dbReference>
<feature type="domain" description="SAP" evidence="4">
    <location>
        <begin position="4"/>
        <end position="38"/>
    </location>
</feature>
<dbReference type="EMBL" id="NDIQ01000001">
    <property type="protein sequence ID" value="PRT52708.1"/>
    <property type="molecule type" value="Genomic_DNA"/>
</dbReference>
<name>A0A2T0FCH5_9ASCO</name>
<evidence type="ECO:0000256" key="2">
    <source>
        <dbReference type="ARBA" id="ARBA00046328"/>
    </source>
</evidence>
<organism evidence="5 6">
    <name type="scientific">Wickerhamiella sorbophila</name>
    <dbReference type="NCBI Taxonomy" id="45607"/>
    <lineage>
        <taxon>Eukaryota</taxon>
        <taxon>Fungi</taxon>
        <taxon>Dikarya</taxon>
        <taxon>Ascomycota</taxon>
        <taxon>Saccharomycotina</taxon>
        <taxon>Dipodascomycetes</taxon>
        <taxon>Dipodascales</taxon>
        <taxon>Trichomonascaceae</taxon>
        <taxon>Wickerhamiella</taxon>
    </lineage>
</organism>
<dbReference type="InterPro" id="IPR052240">
    <property type="entry name" value="SAP_domain_ribonucleoprotein"/>
</dbReference>
<evidence type="ECO:0000256" key="1">
    <source>
        <dbReference type="ARBA" id="ARBA00022553"/>
    </source>
</evidence>
<evidence type="ECO:0000259" key="4">
    <source>
        <dbReference type="PROSITE" id="PS50800"/>
    </source>
</evidence>
<dbReference type="PANTHER" id="PTHR46551">
    <property type="entry name" value="SAP DOMAIN-CONTAINING RIBONUCLEOPROTEIN"/>
    <property type="match status" value="1"/>
</dbReference>